<sequence length="717" mass="80717">MIVECRCSSSSLLLTTPTKSPPKCQSQIINSTKNLQTSRIQKTQKQKSKPPILPVKKTEQKNKNIKKKSYIYTTRAHKLSNPLSIPLHSKNPSSIYEDIQNLARNSKIKEALTVLDYCDKKGIPVNTTTFSSLIEACIRLKSLHHGRQIHTFMNINGFEDNEFLCTKLVYMYTSCGAIEDAEKILSNIPSQSNNVYPWNALLRGNVVYGGKRYGNVLDTYAKMRGLGIELNVYTFSCLIKSFAGSSALTQGMKCHALMIKNGFVSGSVLLQSSLIDMYFKCSKIKLARQVFEEIPEQEVDDVVWGTMIAGFSHNRLKREALEYLRWMISEGVLPNSIILTTILPVIGELGALKLGKEMHGYVIKTKSYSKQIFIQSGLIDMYCKCRDMGYGRKVFYGSAERNAVSWTALMSGYVSNGRLDQALRSIIWMQQEGVKPDVVTIATVLPVCAELKALKQGKEIHGYAVKNRLVPNVSIVTSLMVMYSRCGHIGYSCKLFDGMERKNVISWTAMIDSYLKNRCLVEAIAVFRAMQLSKHRPDPIAVSRILSVCGDLGAAKFGREIHGHVLRREFESNPFVSADIVKMYGKCGDIEKAKRVFDMNPYKGPMTWTALLEAYGDNEMYREALRTYDDNVGSSGFNPNHFTLTVLLSICNRAGFADEAKKIFNSMTRRFKIDASEEHYLYILHPHYSTFIGLLNRLGHSEDAERFTHLSSLATSP</sequence>
<accession>A0AAD4XIV6</accession>
<dbReference type="PANTHER" id="PTHR47926">
    <property type="entry name" value="PENTATRICOPEPTIDE REPEAT-CONTAINING PROTEIN"/>
    <property type="match status" value="1"/>
</dbReference>
<dbReference type="PANTHER" id="PTHR47926:SF354">
    <property type="entry name" value="REPEAT (PPR-LIKE) SUPERFAMILY PROTEIN, PUTATIVE-RELATED"/>
    <property type="match status" value="1"/>
</dbReference>
<dbReference type="FunFam" id="1.25.40.10:FF:000073">
    <property type="entry name" value="Pentatricopeptide repeat-containing protein chloroplastic"/>
    <property type="match status" value="1"/>
</dbReference>
<feature type="repeat" description="PPR" evidence="2">
    <location>
        <begin position="300"/>
        <end position="334"/>
    </location>
</feature>
<organism evidence="3 4">
    <name type="scientific">Papaver atlanticum</name>
    <dbReference type="NCBI Taxonomy" id="357466"/>
    <lineage>
        <taxon>Eukaryota</taxon>
        <taxon>Viridiplantae</taxon>
        <taxon>Streptophyta</taxon>
        <taxon>Embryophyta</taxon>
        <taxon>Tracheophyta</taxon>
        <taxon>Spermatophyta</taxon>
        <taxon>Magnoliopsida</taxon>
        <taxon>Ranunculales</taxon>
        <taxon>Papaveraceae</taxon>
        <taxon>Papaveroideae</taxon>
        <taxon>Papaver</taxon>
    </lineage>
</organism>
<dbReference type="InterPro" id="IPR046960">
    <property type="entry name" value="PPR_At4g14850-like_plant"/>
</dbReference>
<comment type="caution">
    <text evidence="3">The sequence shown here is derived from an EMBL/GenBank/DDBJ whole genome shotgun (WGS) entry which is preliminary data.</text>
</comment>
<feature type="repeat" description="PPR" evidence="2">
    <location>
        <begin position="604"/>
        <end position="639"/>
    </location>
</feature>
<dbReference type="Pfam" id="PF13041">
    <property type="entry name" value="PPR_2"/>
    <property type="match status" value="1"/>
</dbReference>
<keyword evidence="4" id="KW-1185">Reference proteome</keyword>
<evidence type="ECO:0008006" key="5">
    <source>
        <dbReference type="Google" id="ProtNLM"/>
    </source>
</evidence>
<dbReference type="NCBIfam" id="TIGR00756">
    <property type="entry name" value="PPR"/>
    <property type="match status" value="1"/>
</dbReference>
<feature type="repeat" description="PPR" evidence="2">
    <location>
        <begin position="402"/>
        <end position="436"/>
    </location>
</feature>
<gene>
    <name evidence="3" type="ORF">MKW98_004777</name>
</gene>
<proteinExistence type="predicted"/>
<dbReference type="InterPro" id="IPR002885">
    <property type="entry name" value="PPR_rpt"/>
</dbReference>
<dbReference type="GO" id="GO:0009451">
    <property type="term" value="P:RNA modification"/>
    <property type="evidence" value="ECO:0007669"/>
    <property type="project" value="InterPro"/>
</dbReference>
<dbReference type="PROSITE" id="PS51375">
    <property type="entry name" value="PPR"/>
    <property type="match status" value="4"/>
</dbReference>
<evidence type="ECO:0000256" key="2">
    <source>
        <dbReference type="PROSITE-ProRule" id="PRU00708"/>
    </source>
</evidence>
<dbReference type="AlphaFoldDB" id="A0AAD4XIV6"/>
<dbReference type="Proteomes" id="UP001202328">
    <property type="component" value="Unassembled WGS sequence"/>
</dbReference>
<keyword evidence="1" id="KW-0677">Repeat</keyword>
<dbReference type="EMBL" id="JAJJMB010009125">
    <property type="protein sequence ID" value="KAI3916336.1"/>
    <property type="molecule type" value="Genomic_DNA"/>
</dbReference>
<dbReference type="GO" id="GO:0003723">
    <property type="term" value="F:RNA binding"/>
    <property type="evidence" value="ECO:0007669"/>
    <property type="project" value="InterPro"/>
</dbReference>
<dbReference type="Gene3D" id="1.25.40.10">
    <property type="entry name" value="Tetratricopeptide repeat domain"/>
    <property type="match status" value="5"/>
</dbReference>
<dbReference type="Pfam" id="PF01535">
    <property type="entry name" value="PPR"/>
    <property type="match status" value="7"/>
</dbReference>
<protein>
    <recommendedName>
        <fullName evidence="5">Pentatricopeptide repeat-containing protein</fullName>
    </recommendedName>
</protein>
<feature type="repeat" description="PPR" evidence="2">
    <location>
        <begin position="503"/>
        <end position="537"/>
    </location>
</feature>
<reference evidence="3" key="1">
    <citation type="submission" date="2022-04" db="EMBL/GenBank/DDBJ databases">
        <title>A functionally conserved STORR gene fusion in Papaver species that diverged 16.8 million years ago.</title>
        <authorList>
            <person name="Catania T."/>
        </authorList>
    </citation>
    <scope>NUCLEOTIDE SEQUENCE</scope>
    <source>
        <strain evidence="3">S-188037</strain>
    </source>
</reference>
<dbReference type="FunFam" id="1.25.40.10:FF:001058">
    <property type="entry name" value="Pentatricopeptide repeat-containing protein chloroplastic"/>
    <property type="match status" value="1"/>
</dbReference>
<dbReference type="InterPro" id="IPR011990">
    <property type="entry name" value="TPR-like_helical_dom_sf"/>
</dbReference>
<evidence type="ECO:0000313" key="3">
    <source>
        <dbReference type="EMBL" id="KAI3916336.1"/>
    </source>
</evidence>
<evidence type="ECO:0000256" key="1">
    <source>
        <dbReference type="ARBA" id="ARBA00022737"/>
    </source>
</evidence>
<name>A0AAD4XIV6_9MAGN</name>
<evidence type="ECO:0000313" key="4">
    <source>
        <dbReference type="Proteomes" id="UP001202328"/>
    </source>
</evidence>